<keyword evidence="8" id="KW-0720">Serine protease</keyword>
<dbReference type="SUPFAM" id="SSF52540">
    <property type="entry name" value="P-loop containing nucleoside triphosphate hydrolases"/>
    <property type="match status" value="1"/>
</dbReference>
<comment type="similarity">
    <text evidence="1">Belongs to the peptidase S49 family.</text>
</comment>
<dbReference type="PANTHER" id="PTHR33209:SF1">
    <property type="entry name" value="PEPTIDASE S49 DOMAIN-CONTAINING PROTEIN"/>
    <property type="match status" value="1"/>
</dbReference>
<evidence type="ECO:0000256" key="4">
    <source>
        <dbReference type="ARBA" id="ARBA00022679"/>
    </source>
</evidence>
<dbReference type="Gene3D" id="3.40.50.300">
    <property type="entry name" value="P-loop containing nucleotide triphosphate hydrolases"/>
    <property type="match status" value="1"/>
</dbReference>
<dbReference type="Gene3D" id="6.20.330.10">
    <property type="match status" value="1"/>
</dbReference>
<keyword evidence="14" id="KW-0812">Transmembrane</keyword>
<dbReference type="AlphaFoldDB" id="A0A9W8AE49"/>
<dbReference type="Pfam" id="PF01343">
    <property type="entry name" value="Peptidase_S49"/>
    <property type="match status" value="2"/>
</dbReference>
<keyword evidence="14" id="KW-1133">Transmembrane helix</keyword>
<evidence type="ECO:0000256" key="14">
    <source>
        <dbReference type="SAM" id="Phobius"/>
    </source>
</evidence>
<evidence type="ECO:0000256" key="1">
    <source>
        <dbReference type="ARBA" id="ARBA00008683"/>
    </source>
</evidence>
<reference evidence="16" key="1">
    <citation type="submission" date="2022-07" db="EMBL/GenBank/DDBJ databases">
        <title>Phylogenomic reconstructions and comparative analyses of Kickxellomycotina fungi.</title>
        <authorList>
            <person name="Reynolds N.K."/>
            <person name="Stajich J.E."/>
            <person name="Barry K."/>
            <person name="Grigoriev I.V."/>
            <person name="Crous P."/>
            <person name="Smith M.E."/>
        </authorList>
    </citation>
    <scope>NUCLEOTIDE SEQUENCE</scope>
    <source>
        <strain evidence="16">RSA 861</strain>
    </source>
</reference>
<keyword evidence="7" id="KW-0378">Hydrolase</keyword>
<dbReference type="SUPFAM" id="SSF52096">
    <property type="entry name" value="ClpP/crotonase"/>
    <property type="match status" value="2"/>
</dbReference>
<comment type="subcellular location">
    <subcellularLocation>
        <location evidence="13">Cytoplasm</location>
    </subcellularLocation>
    <subcellularLocation>
        <location evidence="13">Nucleus</location>
    </subcellularLocation>
    <text evidence="13">Predominantly cytoplasmic.</text>
</comment>
<dbReference type="HAMAP" id="MF_03172">
    <property type="entry name" value="Adenylate_kinase_UMP_CMP_kin"/>
    <property type="match status" value="1"/>
</dbReference>
<feature type="region of interest" description="NMPbind" evidence="13">
    <location>
        <begin position="885"/>
        <end position="915"/>
    </location>
</feature>
<gene>
    <name evidence="16" type="ORF">IWQ60_001491</name>
</gene>
<dbReference type="InterPro" id="IPR000850">
    <property type="entry name" value="Adenylat/UMP-CMP_kin"/>
</dbReference>
<dbReference type="GO" id="GO:0016776">
    <property type="term" value="F:phosphotransferase activity, phosphate group as acceptor"/>
    <property type="evidence" value="ECO:0007669"/>
    <property type="project" value="InterPro"/>
</dbReference>
<feature type="binding site" evidence="13">
    <location>
        <position position="947"/>
    </location>
    <ligand>
        <name>a ribonucleoside 5'-phosphate</name>
        <dbReference type="ChEBI" id="CHEBI:58043"/>
    </ligand>
</feature>
<dbReference type="PRINTS" id="PR00094">
    <property type="entry name" value="ADENYLTKNASE"/>
</dbReference>
<feature type="binding site" evidence="13">
    <location>
        <position position="1023"/>
    </location>
    <ligand>
        <name>ATP</name>
        <dbReference type="ChEBI" id="CHEBI:30616"/>
    </ligand>
</feature>
<dbReference type="InterPro" id="IPR029045">
    <property type="entry name" value="ClpP/crotonase-like_dom_sf"/>
</dbReference>
<dbReference type="GO" id="GO:0006221">
    <property type="term" value="P:pyrimidine nucleotide biosynthetic process"/>
    <property type="evidence" value="ECO:0007669"/>
    <property type="project" value="UniProtKB-UniRule"/>
</dbReference>
<feature type="binding site" evidence="13">
    <location>
        <position position="978"/>
    </location>
    <ligand>
        <name>ATP</name>
        <dbReference type="ChEBI" id="CHEBI:30616"/>
    </ligand>
</feature>
<dbReference type="GO" id="GO:0009123">
    <property type="term" value="P:nucleoside monophosphate metabolic process"/>
    <property type="evidence" value="ECO:0007669"/>
    <property type="project" value="UniProtKB-ARBA"/>
</dbReference>
<evidence type="ECO:0000256" key="5">
    <source>
        <dbReference type="ARBA" id="ARBA00022741"/>
    </source>
</evidence>
<sequence>MASLWLRGARQRLLPRLALSRALSLSGRVPFHTSVLRAQKLDTVGEVVEAVEAPKHPPPPPPPPPPPSRWFRPWYIFGAVVLVGGAAFSLSQYIAYLKHTTVFPHTTLVWRLSPQSLIENVGGGFAGTLGPLSILPGDDNVDPPMTILDAVRALNFAALDPHVERLVVSLGDAGPGPTPDAAQIQEIREAIRHFKEWKTTQFGSTGPRTTLCADSLDSQLTYYLASAFDEVVLQPTGEVHFEGVSRVIPFFKNALERLGIDAFVETRDEYKSFPSILNHTALPPPQSENTEALLRSLNDTIKSDIISSRGPRIAEALAVPADGVPAQLQLLTEEGVVLGRSALARGLVDKLGYRLDTLAELKGTRTMPLHRFLRCTTTAPGSRKRADQFRVGVVYLTGNITRSGPTSASRVAQAIREAADNAKINAIVLRVNSGGGDPVGSDTIAHAVDYAQNIKRKPVVASYAGVAASGAYLATAPCAQIVAQPLTVTGSIGVAMAKLTLTNKFLDRLGVTVDKYQFGNTANSLLHSPTPDDVARFRRLADTIYGDFLQRVQTGRGFTTEHLRSVAGGRVFTGAQALNLGLVDHLGGLLDAIGYAVVLHLDRVAHRPTADDADADQRILLKRYTAPEGVSMRVPGGEEGDEPTTVTVAASRHMFNILVASNTEVQVFPRPKSFFKRIWPGMGKQELTQIVAAEGQTWVDALVRSFVCRFLALTAGELESQTGVSARGGPHVVLSAGPEVPNYVHPKVQKSSTYSQNQPSHSQTAWDRFQDRIKHRLPTFPAFLGAASLITSLIYLQYSSSQNVERNRDQQRRMDAAKEKIYEDTGLHPDDSIELHGLRFPKVKPEDSPFTLDNCTVVFVLGGPGAGKGTQSARLAKEFNYVHLSAGDLLREEQTRPGSPYADLINWFIREGKIVPFEVTITLLREAMKRSGSNKFLVDGFPRTLPQGEEFEKAVCPARLVINFEANEEVLESRLLKRGETSGRADDNIESIKKRFRTFVMSTYPVITHYMQADKCITIDSSRPVDEVYADARRIFSKLEHAHPTEKPKVEVPAAAS</sequence>
<keyword evidence="9 13" id="KW-0067">ATP-binding</keyword>
<name>A0A9W8AE49_9FUNG</name>
<evidence type="ECO:0000313" key="17">
    <source>
        <dbReference type="Proteomes" id="UP001150569"/>
    </source>
</evidence>
<dbReference type="GO" id="GO:0006207">
    <property type="term" value="P:'de novo' pyrimidine nucleobase biosynthetic process"/>
    <property type="evidence" value="ECO:0007669"/>
    <property type="project" value="InterPro"/>
</dbReference>
<evidence type="ECO:0000313" key="16">
    <source>
        <dbReference type="EMBL" id="KAJ1929090.1"/>
    </source>
</evidence>
<keyword evidence="6 13" id="KW-0418">Kinase</keyword>
<evidence type="ECO:0000256" key="13">
    <source>
        <dbReference type="HAMAP-Rule" id="MF_03172"/>
    </source>
</evidence>
<dbReference type="EC" id="2.7.4.14" evidence="13"/>
<dbReference type="InterPro" id="IPR047217">
    <property type="entry name" value="S49_SppA_67K_type_N"/>
</dbReference>
<feature type="region of interest" description="LID" evidence="13">
    <location>
        <begin position="977"/>
        <end position="987"/>
    </location>
</feature>
<accession>A0A9W8AE49</accession>
<dbReference type="CDD" id="cd07023">
    <property type="entry name" value="S49_Sppa_N_C"/>
    <property type="match status" value="1"/>
</dbReference>
<dbReference type="PROSITE" id="PS00113">
    <property type="entry name" value="ADENYLATE_KINASE"/>
    <property type="match status" value="1"/>
</dbReference>
<evidence type="ECO:0000256" key="11">
    <source>
        <dbReference type="ARBA" id="ARBA00023242"/>
    </source>
</evidence>
<comment type="domain">
    <text evidence="13">Consists of three domains, a large central CORE domain and two small peripheral domains, NMPbind and LID, which undergo movements during catalysis. The LID domain closes over the site of phosphoryl transfer upon ATP binding. Assembling and dissambling the active center during each catalytic cycle provides an effective means to prevent ATP hydrolysis.</text>
</comment>
<evidence type="ECO:0000256" key="8">
    <source>
        <dbReference type="ARBA" id="ARBA00022825"/>
    </source>
</evidence>
<dbReference type="InterPro" id="IPR027417">
    <property type="entry name" value="P-loop_NTPase"/>
</dbReference>
<feature type="binding site" evidence="13">
    <location>
        <begin position="940"/>
        <end position="943"/>
    </location>
    <ligand>
        <name>a ribonucleoside 5'-phosphate</name>
        <dbReference type="ChEBI" id="CHEBI:58043"/>
    </ligand>
</feature>
<dbReference type="EMBL" id="JANBPT010000048">
    <property type="protein sequence ID" value="KAJ1929090.1"/>
    <property type="molecule type" value="Genomic_DNA"/>
</dbReference>
<feature type="transmembrane region" description="Helical" evidence="14">
    <location>
        <begin position="74"/>
        <end position="96"/>
    </location>
</feature>
<keyword evidence="5 13" id="KW-0547">Nucleotide-binding</keyword>
<dbReference type="InterPro" id="IPR002142">
    <property type="entry name" value="Peptidase_S49"/>
</dbReference>
<evidence type="ECO:0000256" key="12">
    <source>
        <dbReference type="ARBA" id="ARBA00048116"/>
    </source>
</evidence>
<comment type="cofactor">
    <cofactor evidence="13">
        <name>Mg(2+)</name>
        <dbReference type="ChEBI" id="CHEBI:18420"/>
    </cofactor>
    <text evidence="13">Binds 1 Mg(2+) ion per monomer.</text>
</comment>
<evidence type="ECO:0000256" key="2">
    <source>
        <dbReference type="ARBA" id="ARBA00022490"/>
    </source>
</evidence>
<organism evidence="16 17">
    <name type="scientific">Tieghemiomyces parasiticus</name>
    <dbReference type="NCBI Taxonomy" id="78921"/>
    <lineage>
        <taxon>Eukaryota</taxon>
        <taxon>Fungi</taxon>
        <taxon>Fungi incertae sedis</taxon>
        <taxon>Zoopagomycota</taxon>
        <taxon>Kickxellomycotina</taxon>
        <taxon>Dimargaritomycetes</taxon>
        <taxon>Dimargaritales</taxon>
        <taxon>Dimargaritaceae</taxon>
        <taxon>Tieghemiomyces</taxon>
    </lineage>
</organism>
<dbReference type="OrthoDB" id="442176at2759"/>
<feature type="binding site" evidence="13">
    <location>
        <begin position="913"/>
        <end position="915"/>
    </location>
    <ligand>
        <name>a ribonucleoside 5'-phosphate</name>
        <dbReference type="ChEBI" id="CHEBI:58043"/>
    </ligand>
</feature>
<comment type="caution">
    <text evidence="16">The sequence shown here is derived from an EMBL/GenBank/DDBJ whole genome shotgun (WGS) entry which is preliminary data.</text>
</comment>
<dbReference type="InterPro" id="IPR006266">
    <property type="entry name" value="UMP_CMP_kinase"/>
</dbReference>
<dbReference type="Pfam" id="PF00406">
    <property type="entry name" value="ADK"/>
    <property type="match status" value="1"/>
</dbReference>
<feature type="binding site" evidence="13">
    <location>
        <begin position="865"/>
        <end position="870"/>
    </location>
    <ligand>
        <name>ATP</name>
        <dbReference type="ChEBI" id="CHEBI:30616"/>
    </ligand>
</feature>
<feature type="domain" description="Peptidase S49" evidence="15">
    <location>
        <begin position="214"/>
        <end position="362"/>
    </location>
</feature>
<dbReference type="GO" id="GO:0008236">
    <property type="term" value="F:serine-type peptidase activity"/>
    <property type="evidence" value="ECO:0007669"/>
    <property type="project" value="UniProtKB-KW"/>
</dbReference>
<evidence type="ECO:0000256" key="10">
    <source>
        <dbReference type="ARBA" id="ARBA00022975"/>
    </source>
</evidence>
<protein>
    <recommendedName>
        <fullName evidence="13">Uridylate kinase</fullName>
        <shortName evidence="13">UK</shortName>
        <ecNumber evidence="13">2.7.4.14</ecNumber>
    </recommendedName>
    <alternativeName>
        <fullName evidence="13">ATP:UMP phosphotransferase</fullName>
    </alternativeName>
    <alternativeName>
        <fullName evidence="13">Deoxycytidylate kinase</fullName>
        <shortName evidence="13">CK</shortName>
        <shortName evidence="13">dCMP kinase</shortName>
    </alternativeName>
    <alternativeName>
        <fullName evidence="13">Uridine monophosphate kinase</fullName>
        <shortName evidence="13">UMP kinase</shortName>
        <shortName evidence="13">UMPK</shortName>
    </alternativeName>
</protein>
<dbReference type="CDD" id="cd07018">
    <property type="entry name" value="S49_SppA_67K_type"/>
    <property type="match status" value="1"/>
</dbReference>
<dbReference type="Proteomes" id="UP001150569">
    <property type="component" value="Unassembled WGS sequence"/>
</dbReference>
<evidence type="ECO:0000256" key="3">
    <source>
        <dbReference type="ARBA" id="ARBA00022670"/>
    </source>
</evidence>
<dbReference type="InterPro" id="IPR033690">
    <property type="entry name" value="Adenylat_kinase_CS"/>
</dbReference>
<proteinExistence type="inferred from homology"/>
<evidence type="ECO:0000256" key="6">
    <source>
        <dbReference type="ARBA" id="ARBA00022777"/>
    </source>
</evidence>
<dbReference type="GO" id="GO:0005524">
    <property type="term" value="F:ATP binding"/>
    <property type="evidence" value="ECO:0007669"/>
    <property type="project" value="UniProtKB-KW"/>
</dbReference>
<dbReference type="PANTHER" id="PTHR33209">
    <property type="entry name" value="PROTEASE 4"/>
    <property type="match status" value="1"/>
</dbReference>
<evidence type="ECO:0000256" key="7">
    <source>
        <dbReference type="ARBA" id="ARBA00022801"/>
    </source>
</evidence>
<comment type="catalytic activity">
    <reaction evidence="12 13">
        <text>UMP + ATP = UDP + ADP</text>
        <dbReference type="Rhea" id="RHEA:24400"/>
        <dbReference type="ChEBI" id="CHEBI:30616"/>
        <dbReference type="ChEBI" id="CHEBI:57865"/>
        <dbReference type="ChEBI" id="CHEBI:58223"/>
        <dbReference type="ChEBI" id="CHEBI:456216"/>
        <dbReference type="EC" id="2.7.4.14"/>
    </reaction>
</comment>
<feature type="binding site" evidence="13">
    <location>
        <position position="984"/>
    </location>
    <ligand>
        <name>a ribonucleoside 5'-phosphate</name>
        <dbReference type="ChEBI" id="CHEBI:58043"/>
    </ligand>
</feature>
<keyword evidence="2 13" id="KW-0963">Cytoplasm</keyword>
<evidence type="ECO:0000259" key="15">
    <source>
        <dbReference type="Pfam" id="PF01343"/>
    </source>
</evidence>
<keyword evidence="14" id="KW-0472">Membrane</keyword>
<feature type="binding site" evidence="13">
    <location>
        <position position="891"/>
    </location>
    <ligand>
        <name>a ribonucleoside 5'-phosphate</name>
        <dbReference type="ChEBI" id="CHEBI:58043"/>
    </ligand>
</feature>
<keyword evidence="17" id="KW-1185">Reference proteome</keyword>
<keyword evidence="10 13" id="KW-0665">Pyrimidine biosynthesis</keyword>
<dbReference type="InterPro" id="IPR047272">
    <property type="entry name" value="S49_SppA_C"/>
</dbReference>
<dbReference type="HAMAP" id="MF_00235">
    <property type="entry name" value="Adenylate_kinase_Adk"/>
    <property type="match status" value="1"/>
</dbReference>
<keyword evidence="4 13" id="KW-0808">Transferase</keyword>
<dbReference type="GO" id="GO:0005634">
    <property type="term" value="C:nucleus"/>
    <property type="evidence" value="ECO:0007669"/>
    <property type="project" value="UniProtKB-SubCell"/>
</dbReference>
<comment type="subunit">
    <text evidence="13">Monomer.</text>
</comment>
<feature type="binding site" evidence="13">
    <location>
        <position position="995"/>
    </location>
    <ligand>
        <name>a ribonucleoside 5'-phosphate</name>
        <dbReference type="ChEBI" id="CHEBI:58043"/>
    </ligand>
</feature>
<keyword evidence="3" id="KW-0645">Protease</keyword>
<comment type="similarity">
    <text evidence="13">Belongs to the adenylate kinase family. UMP-CMP kinase subfamily.</text>
</comment>
<comment type="function">
    <text evidence="13">Catalyzes the phosphorylation of pyrimidine nucleoside monophosphates at the expense of ATP. Plays an important role in de novo pyrimidine nucleotide biosynthesis. Has preference for UMP and dUMP as phosphate acceptors, but can also use CMP, dCMP and AMP.</text>
</comment>
<dbReference type="GO" id="GO:0005737">
    <property type="term" value="C:cytoplasm"/>
    <property type="evidence" value="ECO:0007669"/>
    <property type="project" value="UniProtKB-SubCell"/>
</dbReference>
<dbReference type="Gene3D" id="3.90.226.10">
    <property type="entry name" value="2-enoyl-CoA Hydratase, Chain A, domain 1"/>
    <property type="match status" value="2"/>
</dbReference>
<keyword evidence="11 13" id="KW-0539">Nucleus</keyword>
<feature type="domain" description="Peptidase S49" evidence="15">
    <location>
        <begin position="454"/>
        <end position="593"/>
    </location>
</feature>
<dbReference type="NCBIfam" id="TIGR01359">
    <property type="entry name" value="UMP_CMP_kin_fam"/>
    <property type="match status" value="1"/>
</dbReference>
<evidence type="ECO:0000256" key="9">
    <source>
        <dbReference type="ARBA" id="ARBA00022840"/>
    </source>
</evidence>
<dbReference type="GO" id="GO:0006508">
    <property type="term" value="P:proteolysis"/>
    <property type="evidence" value="ECO:0007669"/>
    <property type="project" value="UniProtKB-KW"/>
</dbReference>
<dbReference type="CDD" id="cd01428">
    <property type="entry name" value="ADK"/>
    <property type="match status" value="1"/>
</dbReference>
<dbReference type="GO" id="GO:0019205">
    <property type="term" value="F:nucleobase-containing compound kinase activity"/>
    <property type="evidence" value="ECO:0007669"/>
    <property type="project" value="InterPro"/>
</dbReference>